<keyword evidence="2" id="KW-1185">Reference proteome</keyword>
<accession>A0ABX7PTA7</accession>
<gene>
    <name evidence="1" type="ORF">EM20IM_06785</name>
</gene>
<protein>
    <submittedName>
        <fullName evidence="1">Uncharacterized protein</fullName>
    </submittedName>
</protein>
<organism evidence="1 2">
    <name type="scientific">Candidatus Methylacidiphilum infernorum</name>
    <dbReference type="NCBI Taxonomy" id="511746"/>
    <lineage>
        <taxon>Bacteria</taxon>
        <taxon>Pseudomonadati</taxon>
        <taxon>Verrucomicrobiota</taxon>
        <taxon>Methylacidiphilae</taxon>
        <taxon>Methylacidiphilales</taxon>
        <taxon>Methylacidiphilaceae</taxon>
        <taxon>Methylacidiphilum (ex Ratnadevi et al. 2023)</taxon>
    </lineage>
</organism>
<sequence length="74" mass="8152">MVIMEGAMNAERLATATSLPLTSPWHAIVALRQRGVLCRSRKRQACQVTNGVSPRPIGAGRKRCVYLRMFLIAA</sequence>
<name>A0ABX7PTA7_9BACT</name>
<dbReference type="EMBL" id="CP065956">
    <property type="protein sequence ID" value="QSR86210.1"/>
    <property type="molecule type" value="Genomic_DNA"/>
</dbReference>
<dbReference type="Proteomes" id="UP000663088">
    <property type="component" value="Chromosome"/>
</dbReference>
<evidence type="ECO:0000313" key="2">
    <source>
        <dbReference type="Proteomes" id="UP000663088"/>
    </source>
</evidence>
<reference evidence="1 2" key="1">
    <citation type="submission" date="2020-12" db="EMBL/GenBank/DDBJ databases">
        <authorList>
            <person name="Awala S.I."/>
            <person name="Gwak J.-H."/>
            <person name="Kim S.-J."/>
            <person name="Rhee S.-K."/>
        </authorList>
    </citation>
    <scope>NUCLEOTIDE SEQUENCE [LARGE SCALE GENOMIC DNA]</scope>
    <source>
        <strain evidence="1 2">IT5</strain>
    </source>
</reference>
<proteinExistence type="predicted"/>
<dbReference type="RefSeq" id="WP_206844870.1">
    <property type="nucleotide sequence ID" value="NZ_CP065956.1"/>
</dbReference>
<evidence type="ECO:0000313" key="1">
    <source>
        <dbReference type="EMBL" id="QSR86210.1"/>
    </source>
</evidence>